<dbReference type="Proteomes" id="UP000245695">
    <property type="component" value="Chromosome 1"/>
</dbReference>
<keyword evidence="2" id="KW-1185">Reference proteome</keyword>
<proteinExistence type="predicted"/>
<dbReference type="AlphaFoldDB" id="A0A2P2BS33"/>
<dbReference type="KEGG" id="rhom:FRIFI_1644"/>
<gene>
    <name evidence="1" type="ORF">FRIFI_1644</name>
</gene>
<protein>
    <submittedName>
        <fullName evidence="1">Molybdopterin-guanine dinucleotide biosynthesis protein MobA</fullName>
    </submittedName>
</protein>
<evidence type="ECO:0000313" key="1">
    <source>
        <dbReference type="EMBL" id="CEI73177.1"/>
    </source>
</evidence>
<dbReference type="Pfam" id="PF19842">
    <property type="entry name" value="YqeC"/>
    <property type="match status" value="1"/>
</dbReference>
<evidence type="ECO:0000313" key="2">
    <source>
        <dbReference type="Proteomes" id="UP000245695"/>
    </source>
</evidence>
<dbReference type="EMBL" id="LN650648">
    <property type="protein sequence ID" value="CEI73177.1"/>
    <property type="molecule type" value="Genomic_DNA"/>
</dbReference>
<sequence length="236" mass="26996">MNLKEALNLREQEIITVIGAGGKTSLINKLASSINSKKILISTTTKIYVPPKELYDNMYILDSAKYKKCEKERVVIVGSYINLDNKIIGLDFYDLDKIKGDFDVLLIEGDGSKRKKLKGWNINEPVVYPKTTKVIGVLDITSYDMCINDKNIHRLKEFEKLTNTKNKVTIENMVDIVINKNGMFKNINCEKILLINKVETKKHLDIAKNLINSINKHEHNIKIIYGSILNDLFYCV</sequence>
<reference evidence="1 2" key="1">
    <citation type="submission" date="2014-09" db="EMBL/GenBank/DDBJ databases">
        <authorList>
            <person name="Hornung B.V."/>
        </authorList>
    </citation>
    <scope>NUCLEOTIDE SEQUENCE [LARGE SCALE GENOMIC DNA]</scope>
    <source>
        <strain evidence="1 2">FRIFI</strain>
    </source>
</reference>
<dbReference type="RefSeq" id="WP_092925374.1">
    <property type="nucleotide sequence ID" value="NZ_FJTZ01000012.1"/>
</dbReference>
<accession>A0A2P2BS33</accession>
<name>A0A2P2BS33_9FIRM</name>
<dbReference type="InterPro" id="IPR017587">
    <property type="entry name" value="YqeC"/>
</dbReference>
<dbReference type="NCBIfam" id="TIGR03172">
    <property type="entry name" value="selenium cofactor biosynthesis protein YqeC"/>
    <property type="match status" value="1"/>
</dbReference>
<organism evidence="1 2">
    <name type="scientific">Romboutsia hominis</name>
    <dbReference type="NCBI Taxonomy" id="1507512"/>
    <lineage>
        <taxon>Bacteria</taxon>
        <taxon>Bacillati</taxon>
        <taxon>Bacillota</taxon>
        <taxon>Clostridia</taxon>
        <taxon>Peptostreptococcales</taxon>
        <taxon>Peptostreptococcaceae</taxon>
        <taxon>Romboutsia</taxon>
    </lineage>
</organism>